<keyword evidence="8" id="KW-1185">Reference proteome</keyword>
<keyword evidence="5" id="KW-1278">Translocase</keyword>
<comment type="function">
    <text evidence="5">NDH-1 shuttles electrons from NADH, via FMN and iron-sulfur (Fe-S) centers, to quinones in the respiratory chain. The immediate electron acceptor for the enzyme in this species is believed to be ubiquinone. Couples the redox reaction to proton translocation (for every two electrons transferred, four hydrogen ions are translocated across the cytoplasmic membrane), and thus conserves the redox energy in a proton gradient. This subunit may bind ubiquinone.</text>
</comment>
<dbReference type="GO" id="GO:0009060">
    <property type="term" value="P:aerobic respiration"/>
    <property type="evidence" value="ECO:0007669"/>
    <property type="project" value="TreeGrafter"/>
</dbReference>
<reference evidence="8" key="1">
    <citation type="submission" date="2017-11" db="EMBL/GenBank/DDBJ databases">
        <authorList>
            <person name="Chan K.G."/>
            <person name="Lee L.S."/>
        </authorList>
    </citation>
    <scope>NUCLEOTIDE SEQUENCE [LARGE SCALE GENOMIC DNA]</scope>
    <source>
        <strain evidence="8">DSM 100970</strain>
    </source>
</reference>
<dbReference type="PANTHER" id="PTHR11432">
    <property type="entry name" value="NADH DEHYDROGENASE SUBUNIT 1"/>
    <property type="match status" value="1"/>
</dbReference>
<feature type="transmembrane region" description="Helical" evidence="5">
    <location>
        <begin position="86"/>
        <end position="107"/>
    </location>
</feature>
<evidence type="ECO:0000256" key="1">
    <source>
        <dbReference type="ARBA" id="ARBA00004141"/>
    </source>
</evidence>
<evidence type="ECO:0000313" key="8">
    <source>
        <dbReference type="Proteomes" id="UP000236655"/>
    </source>
</evidence>
<evidence type="ECO:0000256" key="6">
    <source>
        <dbReference type="RuleBase" id="RU000471"/>
    </source>
</evidence>
<feature type="transmembrane region" description="Helical" evidence="5">
    <location>
        <begin position="254"/>
        <end position="275"/>
    </location>
</feature>
<feature type="transmembrane region" description="Helical" evidence="5">
    <location>
        <begin position="325"/>
        <end position="347"/>
    </location>
</feature>
<keyword evidence="4 5" id="KW-0472">Membrane</keyword>
<evidence type="ECO:0000256" key="5">
    <source>
        <dbReference type="HAMAP-Rule" id="MF_01350"/>
    </source>
</evidence>
<accession>A0A2I7N4N2</accession>
<dbReference type="RefSeq" id="WP_102950688.1">
    <property type="nucleotide sequence ID" value="NZ_CP024847.1"/>
</dbReference>
<keyword evidence="5" id="KW-1003">Cell membrane</keyword>
<dbReference type="EC" id="7.1.1.-" evidence="5"/>
<comment type="similarity">
    <text evidence="5 6">Belongs to the complex I subunit 1 family.</text>
</comment>
<keyword evidence="5" id="KW-0830">Ubiquinone</keyword>
<dbReference type="GO" id="GO:0003954">
    <property type="term" value="F:NADH dehydrogenase activity"/>
    <property type="evidence" value="ECO:0007669"/>
    <property type="project" value="TreeGrafter"/>
</dbReference>
<dbReference type="GO" id="GO:0048038">
    <property type="term" value="F:quinone binding"/>
    <property type="evidence" value="ECO:0007669"/>
    <property type="project" value="UniProtKB-KW"/>
</dbReference>
<keyword evidence="5 6" id="KW-0520">NAD</keyword>
<feature type="transmembrane region" description="Helical" evidence="5">
    <location>
        <begin position="193"/>
        <end position="213"/>
    </location>
</feature>
<comment type="subunit">
    <text evidence="5">NDH-1 is composed of 14 different subunits. Subunits NuoA, H, J, K, L, M, N constitute the membrane sector of the complex.</text>
</comment>
<dbReference type="EMBL" id="CP024847">
    <property type="protein sequence ID" value="AUR51388.1"/>
    <property type="molecule type" value="Genomic_DNA"/>
</dbReference>
<feature type="transmembrane region" description="Helical" evidence="5">
    <location>
        <begin position="119"/>
        <end position="141"/>
    </location>
</feature>
<dbReference type="HAMAP" id="MF_01350">
    <property type="entry name" value="NDH1_NuoH"/>
    <property type="match status" value="1"/>
</dbReference>
<feature type="transmembrane region" description="Helical" evidence="5">
    <location>
        <begin position="12"/>
        <end position="38"/>
    </location>
</feature>
<comment type="subcellular location">
    <subcellularLocation>
        <location evidence="5 6">Cell membrane</location>
        <topology evidence="5 6">Multi-pass membrane protein</topology>
    </subcellularLocation>
    <subcellularLocation>
        <location evidence="1">Membrane</location>
        <topology evidence="1">Multi-pass membrane protein</topology>
    </subcellularLocation>
</comment>
<evidence type="ECO:0000256" key="2">
    <source>
        <dbReference type="ARBA" id="ARBA00022692"/>
    </source>
</evidence>
<keyword evidence="2 5" id="KW-0812">Transmembrane</keyword>
<dbReference type="Pfam" id="PF00146">
    <property type="entry name" value="NADHdh"/>
    <property type="match status" value="1"/>
</dbReference>
<dbReference type="PANTHER" id="PTHR11432:SF3">
    <property type="entry name" value="NADH-UBIQUINONE OXIDOREDUCTASE CHAIN 1"/>
    <property type="match status" value="1"/>
</dbReference>
<feature type="transmembrane region" description="Helical" evidence="5">
    <location>
        <begin position="287"/>
        <end position="305"/>
    </location>
</feature>
<comment type="catalytic activity">
    <reaction evidence="5">
        <text>a quinone + NADH + 5 H(+)(in) = a quinol + NAD(+) + 4 H(+)(out)</text>
        <dbReference type="Rhea" id="RHEA:57888"/>
        <dbReference type="ChEBI" id="CHEBI:15378"/>
        <dbReference type="ChEBI" id="CHEBI:24646"/>
        <dbReference type="ChEBI" id="CHEBI:57540"/>
        <dbReference type="ChEBI" id="CHEBI:57945"/>
        <dbReference type="ChEBI" id="CHEBI:132124"/>
    </reaction>
</comment>
<sequence>MEFLQHYLGHDLAFAIWHLIKAVLTIVPLTLSVAYLTLAERRILAFMHARIGANRVGPFGLFQPFADLFKFVFKEIIVPYKASRGVFYFSPIIILFCALSCWAVIPFNPELYFTDVNAGLLYVVAVSSLGVYGIILAGWAGNSKYSFLGGVRATAQMISYELAMGFALIAVIMVSGSLNFIDIVNSQAYGKFAGSILSWNLIPLFPMFLVYLISGVAETNRAPFDVCEGESEIVAGFHVEYSGTPFALFMLAEYANMFLVSTLTVIMFLGGWLSPFPRNWGILGHESMAWLVIKVLILLFGFIWYRATFPRYRYDQIMRLGWKIFLPITLVWIFVIAVWMVSPFTIWK</sequence>
<dbReference type="NCBIfam" id="NF004741">
    <property type="entry name" value="PRK06076.1-2"/>
    <property type="match status" value="1"/>
</dbReference>
<dbReference type="GO" id="GO:0016655">
    <property type="term" value="F:oxidoreductase activity, acting on NAD(P)H, quinone or similar compound as acceptor"/>
    <property type="evidence" value="ECO:0007669"/>
    <property type="project" value="UniProtKB-UniRule"/>
</dbReference>
<evidence type="ECO:0000313" key="7">
    <source>
        <dbReference type="EMBL" id="AUR51388.1"/>
    </source>
</evidence>
<organism evidence="7 8">
    <name type="scientific">Aquella oligotrophica</name>
    <dbReference type="NCBI Taxonomy" id="2067065"/>
    <lineage>
        <taxon>Bacteria</taxon>
        <taxon>Pseudomonadati</taxon>
        <taxon>Pseudomonadota</taxon>
        <taxon>Betaproteobacteria</taxon>
        <taxon>Neisseriales</taxon>
        <taxon>Neisseriaceae</taxon>
        <taxon>Aquella</taxon>
    </lineage>
</organism>
<dbReference type="KEGG" id="nba:CUN60_03425"/>
<protein>
    <recommendedName>
        <fullName evidence="5">NADH-quinone oxidoreductase subunit H</fullName>
        <ecNumber evidence="5">7.1.1.-</ecNumber>
    </recommendedName>
    <alternativeName>
        <fullName evidence="5">NADH dehydrogenase I subunit H</fullName>
    </alternativeName>
    <alternativeName>
        <fullName evidence="5">NDH-1 subunit H</fullName>
    </alternativeName>
</protein>
<dbReference type="Proteomes" id="UP000236655">
    <property type="component" value="Chromosome"/>
</dbReference>
<dbReference type="AlphaFoldDB" id="A0A2I7N4N2"/>
<proteinExistence type="inferred from homology"/>
<name>A0A2I7N4N2_9NEIS</name>
<gene>
    <name evidence="5" type="primary">nuoH</name>
    <name evidence="7" type="ORF">CUN60_03425</name>
</gene>
<evidence type="ECO:0000256" key="4">
    <source>
        <dbReference type="ARBA" id="ARBA00023136"/>
    </source>
</evidence>
<keyword evidence="5" id="KW-0874">Quinone</keyword>
<dbReference type="OrthoDB" id="9803734at2"/>
<feature type="transmembrane region" description="Helical" evidence="5">
    <location>
        <begin position="162"/>
        <end position="181"/>
    </location>
</feature>
<dbReference type="InterPro" id="IPR001694">
    <property type="entry name" value="NADH_UbQ_OxRdtase_su1/FPO"/>
</dbReference>
<evidence type="ECO:0000256" key="3">
    <source>
        <dbReference type="ARBA" id="ARBA00022989"/>
    </source>
</evidence>
<dbReference type="GO" id="GO:0005886">
    <property type="term" value="C:plasma membrane"/>
    <property type="evidence" value="ECO:0007669"/>
    <property type="project" value="UniProtKB-SubCell"/>
</dbReference>
<keyword evidence="3 5" id="KW-1133">Transmembrane helix</keyword>